<feature type="disulfide bond" evidence="7">
    <location>
        <begin position="502"/>
        <end position="512"/>
    </location>
</feature>
<feature type="disulfide bond" evidence="7">
    <location>
        <begin position="471"/>
        <end position="532"/>
    </location>
</feature>
<comment type="caution">
    <text evidence="10">The sequence shown here is derived from an EMBL/GenBank/DDBJ whole genome shotgun (WGS) entry which is preliminary data.</text>
</comment>
<reference evidence="10" key="1">
    <citation type="submission" date="2020-03" db="EMBL/GenBank/DDBJ databases">
        <title>Studies in the Genomics of Life Span.</title>
        <authorList>
            <person name="Glass D."/>
        </authorList>
    </citation>
    <scope>NUCLEOTIDE SEQUENCE</scope>
    <source>
        <strain evidence="10">SUZIE</strain>
        <tissue evidence="10">Muscle</tissue>
    </source>
</reference>
<dbReference type="SMART" id="SM00202">
    <property type="entry name" value="SR"/>
    <property type="match status" value="10"/>
</dbReference>
<gene>
    <name evidence="10" type="ORF">SUZIE_103665</name>
</gene>
<dbReference type="GO" id="GO:0005576">
    <property type="term" value="C:extracellular region"/>
    <property type="evidence" value="ECO:0007669"/>
    <property type="project" value="UniProtKB-SubCell"/>
</dbReference>
<feature type="disulfide bond" evidence="7">
    <location>
        <begin position="368"/>
        <end position="429"/>
    </location>
</feature>
<organism evidence="10 11">
    <name type="scientific">Sciurus carolinensis</name>
    <name type="common">Eastern gray squirrel</name>
    <dbReference type="NCBI Taxonomy" id="30640"/>
    <lineage>
        <taxon>Eukaryota</taxon>
        <taxon>Metazoa</taxon>
        <taxon>Chordata</taxon>
        <taxon>Craniata</taxon>
        <taxon>Vertebrata</taxon>
        <taxon>Euteleostomi</taxon>
        <taxon>Mammalia</taxon>
        <taxon>Eutheria</taxon>
        <taxon>Euarchontoglires</taxon>
        <taxon>Glires</taxon>
        <taxon>Rodentia</taxon>
        <taxon>Sciuromorpha</taxon>
        <taxon>Sciuridae</taxon>
        <taxon>Sciurinae</taxon>
        <taxon>Sciurini</taxon>
        <taxon>Sciurus</taxon>
    </lineage>
</organism>
<feature type="disulfide bond" evidence="7">
    <location>
        <begin position="1274"/>
        <end position="1338"/>
    </location>
</feature>
<protein>
    <submittedName>
        <fullName evidence="10">Antigen WC1.1</fullName>
    </submittedName>
</protein>
<dbReference type="Pfam" id="PF00530">
    <property type="entry name" value="SRCR"/>
    <property type="match status" value="10"/>
</dbReference>
<feature type="disulfide bond" evidence="7">
    <location>
        <begin position="929"/>
        <end position="993"/>
    </location>
</feature>
<evidence type="ECO:0000256" key="2">
    <source>
        <dbReference type="ARBA" id="ARBA00022525"/>
    </source>
</evidence>
<feature type="domain" description="SRCR" evidence="9">
    <location>
        <begin position="538"/>
        <end position="639"/>
    </location>
</feature>
<feature type="disulfide bond" evidence="7">
    <location>
        <begin position="942"/>
        <end position="1003"/>
    </location>
</feature>
<evidence type="ECO:0000256" key="5">
    <source>
        <dbReference type="ARBA" id="ARBA00023157"/>
    </source>
</evidence>
<dbReference type="FunFam" id="3.10.250.10:FF:000012">
    <property type="entry name" value="CD163 molecule like 1"/>
    <property type="match status" value="1"/>
</dbReference>
<feature type="disulfide bond" evidence="7">
    <location>
        <begin position="700"/>
        <end position="764"/>
    </location>
</feature>
<accession>A0AA41MCU7</accession>
<keyword evidence="5 7" id="KW-1015">Disulfide bond</keyword>
<evidence type="ECO:0000256" key="3">
    <source>
        <dbReference type="ARBA" id="ARBA00022729"/>
    </source>
</evidence>
<feature type="domain" description="SRCR" evidence="9">
    <location>
        <begin position="1249"/>
        <end position="1349"/>
    </location>
</feature>
<dbReference type="PROSITE" id="PS50287">
    <property type="entry name" value="SRCR_2"/>
    <property type="match status" value="10"/>
</dbReference>
<evidence type="ECO:0000256" key="6">
    <source>
        <dbReference type="ARBA" id="ARBA00023180"/>
    </source>
</evidence>
<feature type="disulfide bond" evidence="7">
    <location>
        <begin position="294"/>
        <end position="304"/>
    </location>
</feature>
<feature type="domain" description="SRCR" evidence="9">
    <location>
        <begin position="433"/>
        <end position="533"/>
    </location>
</feature>
<feature type="domain" description="SRCR" evidence="9">
    <location>
        <begin position="330"/>
        <end position="430"/>
    </location>
</feature>
<keyword evidence="11" id="KW-1185">Reference proteome</keyword>
<dbReference type="GO" id="GO:0009897">
    <property type="term" value="C:external side of plasma membrane"/>
    <property type="evidence" value="ECO:0007669"/>
    <property type="project" value="TreeGrafter"/>
</dbReference>
<keyword evidence="2" id="KW-0964">Secreted</keyword>
<dbReference type="PROSITE" id="PS00420">
    <property type="entry name" value="SRCR_1"/>
    <property type="match status" value="4"/>
</dbReference>
<feature type="domain" description="SRCR" evidence="9">
    <location>
        <begin position="1112"/>
        <end position="1213"/>
    </location>
</feature>
<evidence type="ECO:0000259" key="9">
    <source>
        <dbReference type="PROSITE" id="PS50287"/>
    </source>
</evidence>
<evidence type="ECO:0000256" key="4">
    <source>
        <dbReference type="ARBA" id="ARBA00022737"/>
    </source>
</evidence>
<evidence type="ECO:0000256" key="8">
    <source>
        <dbReference type="SAM" id="MobiDB-lite"/>
    </source>
</evidence>
<keyword evidence="4" id="KW-0677">Repeat</keyword>
<feature type="disulfide bond" evidence="7">
    <location>
        <begin position="973"/>
        <end position="983"/>
    </location>
</feature>
<evidence type="ECO:0000256" key="1">
    <source>
        <dbReference type="ARBA" id="ARBA00004613"/>
    </source>
</evidence>
<feature type="disulfide bond" evidence="7">
    <location>
        <begin position="1182"/>
        <end position="1192"/>
    </location>
</feature>
<feature type="compositionally biased region" description="Basic and acidic residues" evidence="8">
    <location>
        <begin position="1"/>
        <end position="16"/>
    </location>
</feature>
<dbReference type="EMBL" id="JAATJV010138987">
    <property type="protein sequence ID" value="MBZ3869583.1"/>
    <property type="molecule type" value="Genomic_DNA"/>
</dbReference>
<dbReference type="Gene3D" id="3.10.250.10">
    <property type="entry name" value="SRCR-like domain"/>
    <property type="match status" value="10"/>
</dbReference>
<keyword evidence="3" id="KW-0732">Signal</keyword>
<feature type="disulfide bond" evidence="7">
    <location>
        <begin position="577"/>
        <end position="638"/>
    </location>
</feature>
<feature type="disulfide bond" evidence="7">
    <location>
        <begin position="608"/>
        <end position="618"/>
    </location>
</feature>
<feature type="disulfide bond" evidence="7">
    <location>
        <begin position="1138"/>
        <end position="1202"/>
    </location>
</feature>
<feature type="domain" description="SRCR" evidence="9">
    <location>
        <begin position="799"/>
        <end position="899"/>
    </location>
</feature>
<dbReference type="SUPFAM" id="SSF56487">
    <property type="entry name" value="SRCR-like"/>
    <property type="match status" value="10"/>
</dbReference>
<dbReference type="PANTHER" id="PTHR19331">
    <property type="entry name" value="SCAVENGER RECEPTOR DOMAIN-CONTAINING"/>
    <property type="match status" value="1"/>
</dbReference>
<feature type="disulfide bond" evidence="7">
    <location>
        <begin position="868"/>
        <end position="878"/>
    </location>
</feature>
<feature type="disulfide bond" evidence="7">
    <location>
        <begin position="250"/>
        <end position="314"/>
    </location>
</feature>
<comment type="caution">
    <text evidence="7">Lacks conserved residue(s) required for the propagation of feature annotation.</text>
</comment>
<feature type="disulfide bond" evidence="7">
    <location>
        <begin position="1287"/>
        <end position="1348"/>
    </location>
</feature>
<evidence type="ECO:0000313" key="10">
    <source>
        <dbReference type="EMBL" id="MBZ3869583.1"/>
    </source>
</evidence>
<feature type="disulfide bond" evidence="7">
    <location>
        <begin position="355"/>
        <end position="419"/>
    </location>
</feature>
<feature type="disulfide bond" evidence="7">
    <location>
        <begin position="837"/>
        <end position="898"/>
    </location>
</feature>
<feature type="disulfide bond" evidence="7">
    <location>
        <begin position="824"/>
        <end position="888"/>
    </location>
</feature>
<feature type="disulfide bond" evidence="7">
    <location>
        <begin position="1076"/>
        <end position="1086"/>
    </location>
</feature>
<dbReference type="PRINTS" id="PR00258">
    <property type="entry name" value="SPERACTRCPTR"/>
</dbReference>
<feature type="disulfide bond" evidence="7">
    <location>
        <begin position="713"/>
        <end position="774"/>
    </location>
</feature>
<feature type="domain" description="SRCR" evidence="9">
    <location>
        <begin position="225"/>
        <end position="325"/>
    </location>
</feature>
<feature type="disulfide bond" evidence="7">
    <location>
        <begin position="744"/>
        <end position="754"/>
    </location>
</feature>
<comment type="subcellular location">
    <subcellularLocation>
        <location evidence="1">Secreted</location>
    </subcellularLocation>
</comment>
<feature type="region of interest" description="Disordered" evidence="8">
    <location>
        <begin position="1"/>
        <end position="25"/>
    </location>
</feature>
<feature type="disulfide bond" evidence="7">
    <location>
        <begin position="564"/>
        <end position="628"/>
    </location>
</feature>
<dbReference type="Proteomes" id="UP001166674">
    <property type="component" value="Unassembled WGS sequence"/>
</dbReference>
<dbReference type="FunFam" id="3.10.250.10:FF:000009">
    <property type="entry name" value="WC1"/>
    <property type="match status" value="5"/>
</dbReference>
<dbReference type="PANTHER" id="PTHR19331:SF468">
    <property type="entry name" value="SCAVENGER RECEPTOR CYSTEINE-RICH TYPE 1 PROTEIN M160"/>
    <property type="match status" value="1"/>
</dbReference>
<feature type="domain" description="SRCR" evidence="9">
    <location>
        <begin position="675"/>
        <end position="775"/>
    </location>
</feature>
<keyword evidence="6" id="KW-0325">Glycoprotein</keyword>
<dbReference type="InterPro" id="IPR001190">
    <property type="entry name" value="SRCR"/>
</dbReference>
<dbReference type="InterPro" id="IPR036772">
    <property type="entry name" value="SRCR-like_dom_sf"/>
</dbReference>
<feature type="domain" description="SRCR" evidence="9">
    <location>
        <begin position="904"/>
        <end position="1004"/>
    </location>
</feature>
<feature type="disulfide bond" evidence="7">
    <location>
        <begin position="263"/>
        <end position="324"/>
    </location>
</feature>
<feature type="disulfide bond" evidence="7">
    <location>
        <begin position="1045"/>
        <end position="1106"/>
    </location>
</feature>
<proteinExistence type="predicted"/>
<feature type="disulfide bond" evidence="7">
    <location>
        <begin position="399"/>
        <end position="409"/>
    </location>
</feature>
<evidence type="ECO:0000313" key="11">
    <source>
        <dbReference type="Proteomes" id="UP001166674"/>
    </source>
</evidence>
<dbReference type="FunFam" id="3.10.250.10:FF:000004">
    <property type="entry name" value="Scavenger receptor cysteine-rich type 1 protein M130"/>
    <property type="match status" value="4"/>
</dbReference>
<sequence>MNDVESLKGGKVHDSNNQKANKSGLGSPTLVNPIYFQGPLDNIDVTDLYPDAPNDTMNPSNPQSILYDCPRPNTLNYPPPRVLCHGPYLIGTNGTVTNHDVAIPVVFTDPSFNDSCEATAFHFESYNASNPLAQKNLCNKHTCTDLSPLKFLNATIYGDKGHYQQQDKVFVQPPFYVIQVSNFNRTNLTENQSQLLPQCNDSWSDPAGSAASEGHTVTCSDSRELRLVDGGGGCAGRVEILQQGSWGSICDDSWDLSDAHVVCRELDCEVTLEATISDHFVEASGRIWLDELNCTGEEAHVWQCPSQGWGQHNCRHKEDAGVICSETPQLRLVHGGSRCAGRVEILHQHSWGTVCHHRWDLREVHVVCRQLGYGVALNAVCCAQFGEGSGPIWLDALNCTGEEDQVWKCRSLDWGQHDCNHYLDAGVICSGFVHLVGGHGPCSGRVEVNSGGEWIPVSDGNFTFPTAQVICAELGCGKAASVLGKLPFREDNKQVWAEEFQCEGHEPGFWFCPRRPCPGGSCQHSGAVQVVCSEYTEVRLTKNGSSQCEGQVEMKTSGGWRTLCASHWNMANANVVCHQLGCRVALSTPKGAYFVEGHDEIWRDRFHCLGSESFLWNCPVTALGVPACAHGNTASVVCSGNQTQLLPQCNDSWSDPTGSAASEGHTATCSDSRELRLVDGGGRCAGRVEILQQGSWGSICDDSWDLSDAHVVCRQLGCGVALEATISAHFGEGSGPIWLDELNCTGEEAHVWQCPSQGWGQHNCRHKEDAGVICSGKTAIRVECSLCSFPPSISEFLALRMVSEEQKCTGWLEVFYNNTWGSVCHSPMEAMTLSLICIQLGCGDSGTLNFFVPPREGSRPRWVDGIRCRRMDASLWQCPSDPWKQRSCSSKEEAHITCAETPQLRLVDGGSRCAGRVEIFYQHSWGTVCHDRWDLREAHVVCRQLGCGVALNATCCAQFGEGSGPIWLDELQCTGEEDQLWKCPSLGWGRYNCGHFLDAGVICSGFVRLDGGGGPCSGRVEVNSGDGWSPVSDGNFTFPTAQVICAELGCGKAASVLGSLPLKEASEQVWAEEFQCKGWEPELWFCPRRACPGGSCQHSGAVQVVCSEYTEVRLTKNGSSQCEGQVEMKTSGGWRTLCASHWNMANANVVCRQLGCGVALSTPKGAYFVEGHDEIWRDRFHCSGSESFLWNCPVTALGVPACAHGNTASVVCSGNLTQMLPQCNDSWSDPAGPAASEGHTATCSDSRELRLVDGGGRCAGRVEILHQGSWGSICDDSWDLSDAHVVCRQLGCGVALEATFSAHFGEGSGPIWLDELNCTGEEAHMWQCPSQGWGQHNCRHKEDTGVICSGL</sequence>
<evidence type="ECO:0000256" key="7">
    <source>
        <dbReference type="PROSITE-ProRule" id="PRU00196"/>
    </source>
</evidence>
<name>A0AA41MCU7_SCICA</name>
<feature type="domain" description="SRCR" evidence="9">
    <location>
        <begin position="1007"/>
        <end position="1107"/>
    </location>
</feature>
<feature type="disulfide bond" evidence="7">
    <location>
        <begin position="1318"/>
        <end position="1328"/>
    </location>
</feature>
<feature type="disulfide bond" evidence="7">
    <location>
        <begin position="1151"/>
        <end position="1212"/>
    </location>
</feature>